<feature type="domain" description="Exonuclease" evidence="4">
    <location>
        <begin position="7"/>
        <end position="175"/>
    </location>
</feature>
<sequence length="175" mass="19056">MELTAPNSVYLDLETTGLNCNGEDEVLEIALVGADGETLFHTLLKPERLKAWPVAESIHGISPDDVVGYPSLDEVLNPVIDLVWGRQLVIYNAPFDLSFLPDAVAEGAAEVRCCMLAFAQAYGEPDPKRGGFKWKKLGFAAEHVGHVWSGRAHSALADAQATRSVWQWLARQGAV</sequence>
<gene>
    <name evidence="5" type="ORF">V6U78_12370</name>
</gene>
<evidence type="ECO:0000313" key="6">
    <source>
        <dbReference type="Proteomes" id="UP001621714"/>
    </source>
</evidence>
<dbReference type="Proteomes" id="UP001621714">
    <property type="component" value="Unassembled WGS sequence"/>
</dbReference>
<keyword evidence="6" id="KW-1185">Reference proteome</keyword>
<evidence type="ECO:0000256" key="1">
    <source>
        <dbReference type="ARBA" id="ARBA00022722"/>
    </source>
</evidence>
<dbReference type="SMART" id="SM00479">
    <property type="entry name" value="EXOIII"/>
    <property type="match status" value="1"/>
</dbReference>
<evidence type="ECO:0000256" key="2">
    <source>
        <dbReference type="ARBA" id="ARBA00022801"/>
    </source>
</evidence>
<proteinExistence type="predicted"/>
<dbReference type="RefSeq" id="WP_405341422.1">
    <property type="nucleotide sequence ID" value="NZ_JBANFI010000011.1"/>
</dbReference>
<protein>
    <submittedName>
        <fullName evidence="5">3'-5' exonuclease</fullName>
    </submittedName>
</protein>
<evidence type="ECO:0000256" key="3">
    <source>
        <dbReference type="ARBA" id="ARBA00022839"/>
    </source>
</evidence>
<dbReference type="GO" id="GO:0004527">
    <property type="term" value="F:exonuclease activity"/>
    <property type="evidence" value="ECO:0007669"/>
    <property type="project" value="UniProtKB-KW"/>
</dbReference>
<dbReference type="Gene3D" id="3.30.420.10">
    <property type="entry name" value="Ribonuclease H-like superfamily/Ribonuclease H"/>
    <property type="match status" value="1"/>
</dbReference>
<dbReference type="PANTHER" id="PTHR30231">
    <property type="entry name" value="DNA POLYMERASE III SUBUNIT EPSILON"/>
    <property type="match status" value="1"/>
</dbReference>
<dbReference type="InterPro" id="IPR013520">
    <property type="entry name" value="Ribonucl_H"/>
</dbReference>
<keyword evidence="3 5" id="KW-0269">Exonuclease</keyword>
<comment type="caution">
    <text evidence="5">The sequence shown here is derived from an EMBL/GenBank/DDBJ whole genome shotgun (WGS) entry which is preliminary data.</text>
</comment>
<dbReference type="InterPro" id="IPR036397">
    <property type="entry name" value="RNaseH_sf"/>
</dbReference>
<organism evidence="5 6">
    <name type="scientific">Marinospirillum alkalitolerans</name>
    <dbReference type="NCBI Taxonomy" id="3123374"/>
    <lineage>
        <taxon>Bacteria</taxon>
        <taxon>Pseudomonadati</taxon>
        <taxon>Pseudomonadota</taxon>
        <taxon>Gammaproteobacteria</taxon>
        <taxon>Oceanospirillales</taxon>
        <taxon>Oceanospirillaceae</taxon>
        <taxon>Marinospirillum</taxon>
    </lineage>
</organism>
<evidence type="ECO:0000259" key="4">
    <source>
        <dbReference type="SMART" id="SM00479"/>
    </source>
</evidence>
<dbReference type="SUPFAM" id="SSF53098">
    <property type="entry name" value="Ribonuclease H-like"/>
    <property type="match status" value="1"/>
</dbReference>
<dbReference type="InterPro" id="IPR012337">
    <property type="entry name" value="RNaseH-like_sf"/>
</dbReference>
<dbReference type="CDD" id="cd06127">
    <property type="entry name" value="DEDDh"/>
    <property type="match status" value="1"/>
</dbReference>
<dbReference type="EMBL" id="JBANFI010000011">
    <property type="protein sequence ID" value="MFK7161830.1"/>
    <property type="molecule type" value="Genomic_DNA"/>
</dbReference>
<accession>A0ABW8PZW0</accession>
<reference evidence="5 6" key="1">
    <citation type="submission" date="2024-02" db="EMBL/GenBank/DDBJ databases">
        <title>Marinospirillum sp. MEB 164 isolated from Lonar lake sediment.</title>
        <authorList>
            <person name="Joshi A."/>
            <person name="Thite S."/>
        </authorList>
    </citation>
    <scope>NUCLEOTIDE SEQUENCE [LARGE SCALE GENOMIC DNA]</scope>
    <source>
        <strain evidence="5 6">MEB164</strain>
    </source>
</reference>
<dbReference type="PANTHER" id="PTHR30231:SF4">
    <property type="entry name" value="PROTEIN NEN2"/>
    <property type="match status" value="1"/>
</dbReference>
<name>A0ABW8PZW0_9GAMM</name>
<keyword evidence="2" id="KW-0378">Hydrolase</keyword>
<dbReference type="Pfam" id="PF00929">
    <property type="entry name" value="RNase_T"/>
    <property type="match status" value="1"/>
</dbReference>
<evidence type="ECO:0000313" key="5">
    <source>
        <dbReference type="EMBL" id="MFK7161830.1"/>
    </source>
</evidence>
<keyword evidence="1" id="KW-0540">Nuclease</keyword>